<feature type="compositionally biased region" description="Polar residues" evidence="2">
    <location>
        <begin position="308"/>
        <end position="317"/>
    </location>
</feature>
<keyword evidence="1" id="KW-0175">Coiled coil</keyword>
<evidence type="ECO:0000256" key="2">
    <source>
        <dbReference type="SAM" id="MobiDB-lite"/>
    </source>
</evidence>
<feature type="coiled-coil region" evidence="1">
    <location>
        <begin position="242"/>
        <end position="269"/>
    </location>
</feature>
<feature type="compositionally biased region" description="Basic and acidic residues" evidence="2">
    <location>
        <begin position="296"/>
        <end position="307"/>
    </location>
</feature>
<evidence type="ECO:0000313" key="4">
    <source>
        <dbReference type="Proteomes" id="UP000625711"/>
    </source>
</evidence>
<protein>
    <submittedName>
        <fullName evidence="3">Uncharacterized protein</fullName>
    </submittedName>
</protein>
<accession>A0A834HZ95</accession>
<sequence length="429" mass="49401">MKKLLKTPNKIVRRVLSRTSHKTDGSRSSFYVDDLMLQDTTLAEEIRALKQQVEHLKSAISALSRDTEKKEVALARIAREKEVLSLDLLKQKRSNSSLLKQLEDERKHYYQEKEQYCAEMNEIKKLKKALSTTSTHSDAFTIEQYKQELSKTKLTLNHTLQANYNLSIKFLRMKNTKTCLKTQLKSMQLEHEKIVNEYKTKIENLCNELGQMIHEKIVAPISCSSKKYLQLVNQNSCLVYENLCLQLEVDQLNSKLEKMKLEKLKDESNSKLNYIYREKPKPKTKPSSNQHKKVRIKEEKPEKDVTDKPSTSKSSEIPTKENILKIFERVEQPGVPKITILHDTDPSSKPSTSRQHEPVQIPSIQEKSSRQSESKQTNLIKNIADNPNPRLALFQVSETTSRTSTTVSGGLTRTTSSPNLLFRNAKHYS</sequence>
<gene>
    <name evidence="3" type="ORF">GWI33_016878</name>
</gene>
<feature type="region of interest" description="Disordered" evidence="2">
    <location>
        <begin position="272"/>
        <end position="320"/>
    </location>
</feature>
<reference evidence="3" key="1">
    <citation type="submission" date="2020-08" db="EMBL/GenBank/DDBJ databases">
        <title>Genome sequencing and assembly of the red palm weevil Rhynchophorus ferrugineus.</title>
        <authorList>
            <person name="Dias G.B."/>
            <person name="Bergman C.M."/>
            <person name="Manee M."/>
        </authorList>
    </citation>
    <scope>NUCLEOTIDE SEQUENCE</scope>
    <source>
        <strain evidence="3">AA-2017</strain>
        <tissue evidence="3">Whole larva</tissue>
    </source>
</reference>
<dbReference type="AlphaFoldDB" id="A0A834HZ95"/>
<dbReference type="Proteomes" id="UP000625711">
    <property type="component" value="Unassembled WGS sequence"/>
</dbReference>
<evidence type="ECO:0000313" key="3">
    <source>
        <dbReference type="EMBL" id="KAF7270139.1"/>
    </source>
</evidence>
<name>A0A834HZ95_RHYFE</name>
<organism evidence="3 4">
    <name type="scientific">Rhynchophorus ferrugineus</name>
    <name type="common">Red palm weevil</name>
    <name type="synonym">Curculio ferrugineus</name>
    <dbReference type="NCBI Taxonomy" id="354439"/>
    <lineage>
        <taxon>Eukaryota</taxon>
        <taxon>Metazoa</taxon>
        <taxon>Ecdysozoa</taxon>
        <taxon>Arthropoda</taxon>
        <taxon>Hexapoda</taxon>
        <taxon>Insecta</taxon>
        <taxon>Pterygota</taxon>
        <taxon>Neoptera</taxon>
        <taxon>Endopterygota</taxon>
        <taxon>Coleoptera</taxon>
        <taxon>Polyphaga</taxon>
        <taxon>Cucujiformia</taxon>
        <taxon>Curculionidae</taxon>
        <taxon>Dryophthorinae</taxon>
        <taxon>Rhynchophorus</taxon>
    </lineage>
</organism>
<feature type="region of interest" description="Disordered" evidence="2">
    <location>
        <begin position="397"/>
        <end position="429"/>
    </location>
</feature>
<dbReference type="OrthoDB" id="7600531at2759"/>
<feature type="region of interest" description="Disordered" evidence="2">
    <location>
        <begin position="335"/>
        <end position="376"/>
    </location>
</feature>
<comment type="caution">
    <text evidence="3">The sequence shown here is derived from an EMBL/GenBank/DDBJ whole genome shotgun (WGS) entry which is preliminary data.</text>
</comment>
<feature type="compositionally biased region" description="Low complexity" evidence="2">
    <location>
        <begin position="397"/>
        <end position="417"/>
    </location>
</feature>
<proteinExistence type="predicted"/>
<evidence type="ECO:0000256" key="1">
    <source>
        <dbReference type="SAM" id="Coils"/>
    </source>
</evidence>
<keyword evidence="4" id="KW-1185">Reference proteome</keyword>
<feature type="compositionally biased region" description="Basic residues" evidence="2">
    <location>
        <begin position="282"/>
        <end position="295"/>
    </location>
</feature>
<dbReference type="EMBL" id="JAACXV010014128">
    <property type="protein sequence ID" value="KAF7270139.1"/>
    <property type="molecule type" value="Genomic_DNA"/>
</dbReference>